<reference evidence="1" key="1">
    <citation type="submission" date="2023-03" db="EMBL/GenBank/DDBJ databases">
        <title>Massive genome expansion in bonnet fungi (Mycena s.s.) driven by repeated elements and novel gene families across ecological guilds.</title>
        <authorList>
            <consortium name="Lawrence Berkeley National Laboratory"/>
            <person name="Harder C.B."/>
            <person name="Miyauchi S."/>
            <person name="Viragh M."/>
            <person name="Kuo A."/>
            <person name="Thoen E."/>
            <person name="Andreopoulos B."/>
            <person name="Lu D."/>
            <person name="Skrede I."/>
            <person name="Drula E."/>
            <person name="Henrissat B."/>
            <person name="Morin E."/>
            <person name="Kohler A."/>
            <person name="Barry K."/>
            <person name="LaButti K."/>
            <person name="Morin E."/>
            <person name="Salamov A."/>
            <person name="Lipzen A."/>
            <person name="Mereny Z."/>
            <person name="Hegedus B."/>
            <person name="Baldrian P."/>
            <person name="Stursova M."/>
            <person name="Weitz H."/>
            <person name="Taylor A."/>
            <person name="Grigoriev I.V."/>
            <person name="Nagy L.G."/>
            <person name="Martin F."/>
            <person name="Kauserud H."/>
        </authorList>
    </citation>
    <scope>NUCLEOTIDE SEQUENCE</scope>
    <source>
        <strain evidence="1">CBHHK182m</strain>
    </source>
</reference>
<keyword evidence="2" id="KW-1185">Reference proteome</keyword>
<dbReference type="AlphaFoldDB" id="A0AAD7NTP5"/>
<dbReference type="EMBL" id="JARKIB010000010">
    <property type="protein sequence ID" value="KAJ7775478.1"/>
    <property type="molecule type" value="Genomic_DNA"/>
</dbReference>
<proteinExistence type="predicted"/>
<dbReference type="Proteomes" id="UP001215598">
    <property type="component" value="Unassembled WGS sequence"/>
</dbReference>
<gene>
    <name evidence="1" type="ORF">B0H16DRAFT_1713066</name>
</gene>
<accession>A0AAD7NTP5</accession>
<organism evidence="1 2">
    <name type="scientific">Mycena metata</name>
    <dbReference type="NCBI Taxonomy" id="1033252"/>
    <lineage>
        <taxon>Eukaryota</taxon>
        <taxon>Fungi</taxon>
        <taxon>Dikarya</taxon>
        <taxon>Basidiomycota</taxon>
        <taxon>Agaricomycotina</taxon>
        <taxon>Agaricomycetes</taxon>
        <taxon>Agaricomycetidae</taxon>
        <taxon>Agaricales</taxon>
        <taxon>Marasmiineae</taxon>
        <taxon>Mycenaceae</taxon>
        <taxon>Mycena</taxon>
    </lineage>
</organism>
<sequence>MATSQQELLRHSPGWLEGHFRATPPYIPKLLAPSRRAVRSIRFNDDVPVIFQLVTVLGACTGLRNLVLNVSLGPEGLQALSHLNQLCRLELVADGINLLYEDPAPVFPCITHLKLMVSKDRSEADYSDLEKLPRLFPRLTHFAHCSPPTQPAVNVLQRAYAQMPLPLECIVFLSAQSLVPKKALFPEDDPRFVCVVFDIDYRLDWLRGADTGDDYWRVVDGFIKAKRAGVIDRTCTEVVLSAYEYVAPPQL</sequence>
<comment type="caution">
    <text evidence="1">The sequence shown here is derived from an EMBL/GenBank/DDBJ whole genome shotgun (WGS) entry which is preliminary data.</text>
</comment>
<protein>
    <submittedName>
        <fullName evidence="1">Uncharacterized protein</fullName>
    </submittedName>
</protein>
<evidence type="ECO:0000313" key="1">
    <source>
        <dbReference type="EMBL" id="KAJ7775478.1"/>
    </source>
</evidence>
<evidence type="ECO:0000313" key="2">
    <source>
        <dbReference type="Proteomes" id="UP001215598"/>
    </source>
</evidence>
<name>A0AAD7NTP5_9AGAR</name>